<gene>
    <name evidence="1" type="ORF">E1091_00270</name>
</gene>
<protein>
    <submittedName>
        <fullName evidence="1">Uncharacterized protein</fullName>
    </submittedName>
</protein>
<name>A0ABY2DM99_9ACTN</name>
<organism evidence="1 2">
    <name type="scientific">Micromonospora fluostatini</name>
    <dbReference type="NCBI Taxonomy" id="1629071"/>
    <lineage>
        <taxon>Bacteria</taxon>
        <taxon>Bacillati</taxon>
        <taxon>Actinomycetota</taxon>
        <taxon>Actinomycetes</taxon>
        <taxon>Micromonosporales</taxon>
        <taxon>Micromonosporaceae</taxon>
        <taxon>Micromonospora</taxon>
    </lineage>
</organism>
<dbReference type="Proteomes" id="UP000295626">
    <property type="component" value="Unassembled WGS sequence"/>
</dbReference>
<proteinExistence type="predicted"/>
<comment type="caution">
    <text evidence="1">The sequence shown here is derived from an EMBL/GenBank/DDBJ whole genome shotgun (WGS) entry which is preliminary data.</text>
</comment>
<dbReference type="EMBL" id="SMKE01000002">
    <property type="protein sequence ID" value="TDC02671.1"/>
    <property type="molecule type" value="Genomic_DNA"/>
</dbReference>
<evidence type="ECO:0000313" key="2">
    <source>
        <dbReference type="Proteomes" id="UP000295626"/>
    </source>
</evidence>
<sequence length="143" mass="15170">MVEHVLGEGFLATSSIERYTDRRGAVWLVGRYDPTDGAIPVVPDLGEHSGQFGTLVAEVVEARVENPNRRFPSSDDIGASVGEVVELGTGVLFSEPAWVSGDTATTAVGVKPVDGRATDWMDSMALVRAGGGQKVRLIFRPSA</sequence>
<accession>A0ABY2DM99</accession>
<evidence type="ECO:0000313" key="1">
    <source>
        <dbReference type="EMBL" id="TDC02671.1"/>
    </source>
</evidence>
<reference evidence="1 2" key="1">
    <citation type="submission" date="2019-02" db="EMBL/GenBank/DDBJ databases">
        <title>Draft genome sequences of novel Actinobacteria.</title>
        <authorList>
            <person name="Sahin N."/>
            <person name="Ay H."/>
            <person name="Saygin H."/>
        </authorList>
    </citation>
    <scope>NUCLEOTIDE SEQUENCE [LARGE SCALE GENOMIC DNA]</scope>
    <source>
        <strain evidence="1 2">JCM 30529</strain>
    </source>
</reference>
<keyword evidence="2" id="KW-1185">Reference proteome</keyword>